<dbReference type="EMBL" id="LK391708">
    <property type="protein sequence ID" value="CDR95233.1"/>
    <property type="molecule type" value="Genomic_DNA"/>
</dbReference>
<sequence>MAGPRTFSLARPSEITISAGSDDDSDDEDYCDTAVSRGRRAQRAPQMRVREAHSEVPVTSRLFEIVIMRKHAKLSTCLQRLLLTMSTAERHVAIADILSFICECAGFKHSSISSEVVQAHDLCSGVASRKSSFSAMESDRRRRDYAPIIMEMSSPGGMKDMDISPDGLSEPYYSVMDGSVGRRPSSHAGGASPICDPHDPLSANHSPTHAFAGADPCESGFYDDDRDVRLTYDSFSWWSFREMFTSLPSGANYSDIVRHCSSQCTSHAIEPDTLFFPKNSDLFSDRRSRCLSRKFYQLCVERVAPLTRALDAQDGWVIGFGKHNWAYMLFKEFFQQLVLEAEAVCVGELLHALQWICALSMIGFRAVRQFALIACNDVVSSLLVKLNSLAKNERVFAKQLQVEIDMDQRTHERVHGRDSRVRVTVSKSSLELYKKLLLAQRGQRAILSFLKCLYDVNFASKMQDVLVDIRVSAAFSLGNNVLLNPQIFSSPAYVDFTYRLLPATDECTRLLLLRYLGLVERRLGEEEFGILLSLHESCVNSGLADSCEAIEALLLRDVHFNYDRSAVFSHRSEKLFLRLVESLSKNKNSTLGVLIASVFLPSVPIHGFSLVFQIRTDGLRSKYRNMLVPHPAVVGRQTKLVISDESTSKVRNFYQCFMELSRLAACIAATEAFVTNLVGSLWNHNHLFEDVAGIVRFLCQGGDVASVKARLDANCQQLLLHITLASFDHLLADATAFTEQQLEAVGTVISYAPVFLRLYRANASHMKTALQLLEQATALLHRTGLPLDGGLVNAVADVLKYLVDSDNGDEQTIDSIRLAVRCLYNVYAHSEEAKLNVASLYRVLSKQLSSESESGKNLLHCVMNLLHFFPLELDVPGILIPLIIKNLRAQAADERMLWCTIGYVLFEAELYRCVKTSQPSVDGAFGELRDVLLQSIAAVAHDSSSDFTLFVCFHSMASLVQISALAGGLEEVPHESELEMYRILLHFLQLVKPSHMRNAAAPPPGAAKGYTIADVYVAGYCESYFTMNPLDCVLSIVTLFTKVLSARLYCSGVSVLVLLQTISLCAPIAAAAEVYLRFLANFDDQILISLLLFAMIGLYESGARDCCAELRHRFVDTLMGKGAKTAVDRKKLSINALLLSGMRYALQGPSNWDFITELVELTKTFRSYEGHVNSTLLHAQVGALLTPIDVPEELRAKIFEFLQVVGLGSAITMRAMAGCQDIDGIDRCLNIIRRKCSHVDLVSLTGGAVARKERHQPSSTCIVTRQRPVKSIDRLVSSETRATSAGSPESHLDVSPIVVRTFTKSSVRALPPSVGMMRPRSTPGTKLDVDDDDVAESVEVEPDVLSESGEYQVSTATPITERSYGMRSTPSFGLLSPTSPLLSPIMFP</sequence>
<dbReference type="OrthoDB" id="365311at2759"/>
<keyword evidence="3" id="KW-1185">Reference proteome</keyword>
<feature type="region of interest" description="Disordered" evidence="1">
    <location>
        <begin position="1311"/>
        <end position="1333"/>
    </location>
</feature>
<evidence type="ECO:0008006" key="4">
    <source>
        <dbReference type="Google" id="ProtNLM"/>
    </source>
</evidence>
<dbReference type="KEGG" id="bbig:BBBOND_0203910"/>
<protein>
    <recommendedName>
        <fullName evidence="4">SCD domain-containing protein</fullName>
    </recommendedName>
</protein>
<gene>
    <name evidence="2" type="ORF">BBBOND_0203910</name>
</gene>
<evidence type="ECO:0000313" key="3">
    <source>
        <dbReference type="Proteomes" id="UP000033188"/>
    </source>
</evidence>
<dbReference type="RefSeq" id="XP_012767419.1">
    <property type="nucleotide sequence ID" value="XM_012911965.1"/>
</dbReference>
<dbReference type="STRING" id="5866.A0A061D3T0"/>
<proteinExistence type="predicted"/>
<feature type="region of interest" description="Disordered" evidence="1">
    <location>
        <begin position="1"/>
        <end position="29"/>
    </location>
</feature>
<accession>A0A061D3T0</accession>
<dbReference type="VEuPathDB" id="PiroplasmaDB:BBBOND_0203910"/>
<reference evidence="3" key="1">
    <citation type="submission" date="2014-06" db="EMBL/GenBank/DDBJ databases">
        <authorList>
            <person name="Aslett M."/>
            <person name="De Silva N."/>
        </authorList>
    </citation>
    <scope>NUCLEOTIDE SEQUENCE [LARGE SCALE GENOMIC DNA]</scope>
    <source>
        <strain evidence="3">Bond</strain>
    </source>
</reference>
<evidence type="ECO:0000313" key="2">
    <source>
        <dbReference type="EMBL" id="CDR95233.1"/>
    </source>
</evidence>
<dbReference type="OMA" id="FICECAG"/>
<evidence type="ECO:0000256" key="1">
    <source>
        <dbReference type="SAM" id="MobiDB-lite"/>
    </source>
</evidence>
<dbReference type="Proteomes" id="UP000033188">
    <property type="component" value="Chromosome 2"/>
</dbReference>
<name>A0A061D3T0_BABBI</name>
<dbReference type="GeneID" id="24563774"/>
<organism evidence="2 3">
    <name type="scientific">Babesia bigemina</name>
    <dbReference type="NCBI Taxonomy" id="5866"/>
    <lineage>
        <taxon>Eukaryota</taxon>
        <taxon>Sar</taxon>
        <taxon>Alveolata</taxon>
        <taxon>Apicomplexa</taxon>
        <taxon>Aconoidasida</taxon>
        <taxon>Piroplasmida</taxon>
        <taxon>Babesiidae</taxon>
        <taxon>Babesia</taxon>
    </lineage>
</organism>